<protein>
    <submittedName>
        <fullName evidence="2">Uncharacterized protein</fullName>
    </submittedName>
</protein>
<reference evidence="2" key="1">
    <citation type="journal article" date="2023" name="Science">
        <title>Genome structures resolve the early diversification of teleost fishes.</title>
        <authorList>
            <person name="Parey E."/>
            <person name="Louis A."/>
            <person name="Montfort J."/>
            <person name="Bouchez O."/>
            <person name="Roques C."/>
            <person name="Iampietro C."/>
            <person name="Lluch J."/>
            <person name="Castinel A."/>
            <person name="Donnadieu C."/>
            <person name="Desvignes T."/>
            <person name="Floi Bucao C."/>
            <person name="Jouanno E."/>
            <person name="Wen M."/>
            <person name="Mejri S."/>
            <person name="Dirks R."/>
            <person name="Jansen H."/>
            <person name="Henkel C."/>
            <person name="Chen W.J."/>
            <person name="Zahm M."/>
            <person name="Cabau C."/>
            <person name="Klopp C."/>
            <person name="Thompson A.W."/>
            <person name="Robinson-Rechavi M."/>
            <person name="Braasch I."/>
            <person name="Lecointre G."/>
            <person name="Bobe J."/>
            <person name="Postlethwait J.H."/>
            <person name="Berthelot C."/>
            <person name="Roest Crollius H."/>
            <person name="Guiguen Y."/>
        </authorList>
    </citation>
    <scope>NUCLEOTIDE SEQUENCE</scope>
    <source>
        <strain evidence="2">NC1722</strain>
    </source>
</reference>
<proteinExistence type="predicted"/>
<comment type="caution">
    <text evidence="2">The sequence shown here is derived from an EMBL/GenBank/DDBJ whole genome shotgun (WGS) entry which is preliminary data.</text>
</comment>
<dbReference type="EMBL" id="JAINUG010000010">
    <property type="protein sequence ID" value="KAJ8415137.1"/>
    <property type="molecule type" value="Genomic_DNA"/>
</dbReference>
<dbReference type="AlphaFoldDB" id="A0AAD7WZP1"/>
<keyword evidence="3" id="KW-1185">Reference proteome</keyword>
<gene>
    <name evidence="2" type="ORF">AAFF_G00008350</name>
</gene>
<dbReference type="Proteomes" id="UP001221898">
    <property type="component" value="Unassembled WGS sequence"/>
</dbReference>
<evidence type="ECO:0000313" key="3">
    <source>
        <dbReference type="Proteomes" id="UP001221898"/>
    </source>
</evidence>
<evidence type="ECO:0000313" key="2">
    <source>
        <dbReference type="EMBL" id="KAJ8415137.1"/>
    </source>
</evidence>
<organism evidence="2 3">
    <name type="scientific">Aldrovandia affinis</name>
    <dbReference type="NCBI Taxonomy" id="143900"/>
    <lineage>
        <taxon>Eukaryota</taxon>
        <taxon>Metazoa</taxon>
        <taxon>Chordata</taxon>
        <taxon>Craniata</taxon>
        <taxon>Vertebrata</taxon>
        <taxon>Euteleostomi</taxon>
        <taxon>Actinopterygii</taxon>
        <taxon>Neopterygii</taxon>
        <taxon>Teleostei</taxon>
        <taxon>Notacanthiformes</taxon>
        <taxon>Halosauridae</taxon>
        <taxon>Aldrovandia</taxon>
    </lineage>
</organism>
<sequence>MGFNHGSAERAGFSAPTVRTVETGARHTYHNMHSKAHQMSRCLVAHPFGTSGHYGNPSILFGKDCEAKEEKEGSNVAAFTLAKPRDKKHSHNIPALRHQSILSH</sequence>
<name>A0AAD7WZP1_9TELE</name>
<accession>A0AAD7WZP1</accession>
<evidence type="ECO:0000256" key="1">
    <source>
        <dbReference type="SAM" id="MobiDB-lite"/>
    </source>
</evidence>
<feature type="region of interest" description="Disordered" evidence="1">
    <location>
        <begin position="85"/>
        <end position="104"/>
    </location>
</feature>